<reference evidence="2 3" key="1">
    <citation type="submission" date="2024-08" db="EMBL/GenBank/DDBJ databases">
        <title>Whole-genome sequencing of halo(alkali)philic microorganisms from hypersaline lakes.</title>
        <authorList>
            <person name="Sorokin D.Y."/>
            <person name="Merkel A.Y."/>
            <person name="Messina E."/>
            <person name="Yakimov M."/>
        </authorList>
    </citation>
    <scope>NUCLEOTIDE SEQUENCE [LARGE SCALE GENOMIC DNA]</scope>
    <source>
        <strain evidence="2 3">Cl-TMA</strain>
    </source>
</reference>
<dbReference type="EMBL" id="JBGUAW010000003">
    <property type="protein sequence ID" value="MFA9460397.1"/>
    <property type="molecule type" value="Genomic_DNA"/>
</dbReference>
<evidence type="ECO:0000313" key="3">
    <source>
        <dbReference type="Proteomes" id="UP001575181"/>
    </source>
</evidence>
<gene>
    <name evidence="2" type="ORF">ACERLL_06095</name>
</gene>
<name>A0ABV4TSU7_9GAMM</name>
<comment type="caution">
    <text evidence="2">The sequence shown here is derived from an EMBL/GenBank/DDBJ whole genome shotgun (WGS) entry which is preliminary data.</text>
</comment>
<proteinExistence type="predicted"/>
<feature type="chain" id="PRO_5045100663" description="Lipoprotein" evidence="1">
    <location>
        <begin position="24"/>
        <end position="368"/>
    </location>
</feature>
<sequence length="368" mass="37360">MKGVKGSLCAAALVTLIALSACGGGSGGGGGGSDDLSGYDASSLSGVTIDSGNVDEVGEVGGSGGKSLGDLSSSDFQDLVISGVHGGGAEDSGRSASVAELTRIAITKVLERTDGSASVAGLVQEENCDSGSVAVVEEGTSNGALDAGDRFEVDFDNCVITYGGFSSFTYDGGFELEVKTLTGDISDDSADWSYKFVLTYKPWSIKGSGGFSMDLLIDGQLVQTGSWNSTSELLTVGLTTGSDKDYWVFRDNETDVVIGYADFDAQHEIDKSGSTNTFETTITSTHITGSAGVLGDGSYRITVNTESGKPLAGDVNGNPSSGVVTISGAGGARARVDAGDGACNPGTSYMLLFDDGSGFTSKGCKNWD</sequence>
<dbReference type="PROSITE" id="PS51257">
    <property type="entry name" value="PROKAR_LIPOPROTEIN"/>
    <property type="match status" value="1"/>
</dbReference>
<evidence type="ECO:0008006" key="4">
    <source>
        <dbReference type="Google" id="ProtNLM"/>
    </source>
</evidence>
<keyword evidence="3" id="KW-1185">Reference proteome</keyword>
<dbReference type="Proteomes" id="UP001575181">
    <property type="component" value="Unassembled WGS sequence"/>
</dbReference>
<keyword evidence="1" id="KW-0732">Signal</keyword>
<dbReference type="RefSeq" id="WP_373655180.1">
    <property type="nucleotide sequence ID" value="NZ_JBGUAW010000003.1"/>
</dbReference>
<protein>
    <recommendedName>
        <fullName evidence="4">Lipoprotein</fullName>
    </recommendedName>
</protein>
<evidence type="ECO:0000256" key="1">
    <source>
        <dbReference type="SAM" id="SignalP"/>
    </source>
</evidence>
<evidence type="ECO:0000313" key="2">
    <source>
        <dbReference type="EMBL" id="MFA9460397.1"/>
    </source>
</evidence>
<organism evidence="2 3">
    <name type="scientific">Thiohalorhabdus methylotrophus</name>
    <dbReference type="NCBI Taxonomy" id="3242694"/>
    <lineage>
        <taxon>Bacteria</taxon>
        <taxon>Pseudomonadati</taxon>
        <taxon>Pseudomonadota</taxon>
        <taxon>Gammaproteobacteria</taxon>
        <taxon>Thiohalorhabdales</taxon>
        <taxon>Thiohalorhabdaceae</taxon>
        <taxon>Thiohalorhabdus</taxon>
    </lineage>
</organism>
<feature type="signal peptide" evidence="1">
    <location>
        <begin position="1"/>
        <end position="23"/>
    </location>
</feature>
<accession>A0ABV4TSU7</accession>